<evidence type="ECO:0000313" key="5">
    <source>
        <dbReference type="Proteomes" id="UP000068196"/>
    </source>
</evidence>
<dbReference type="NCBIfam" id="TIGR02135">
    <property type="entry name" value="phoU_full"/>
    <property type="match status" value="1"/>
</dbReference>
<dbReference type="InterPro" id="IPR026022">
    <property type="entry name" value="PhoU_dom"/>
</dbReference>
<feature type="domain" description="PhoU" evidence="3">
    <location>
        <begin position="124"/>
        <end position="208"/>
    </location>
</feature>
<dbReference type="InterPro" id="IPR038078">
    <property type="entry name" value="PhoU-like_sf"/>
</dbReference>
<dbReference type="AlphaFoldDB" id="A0A0U5AZY7"/>
<dbReference type="PANTHER" id="PTHR42930">
    <property type="entry name" value="PHOSPHATE-SPECIFIC TRANSPORT SYSTEM ACCESSORY PROTEIN PHOU"/>
    <property type="match status" value="1"/>
</dbReference>
<dbReference type="Pfam" id="PF01865">
    <property type="entry name" value="PhoU_div"/>
    <property type="match status" value="1"/>
</dbReference>
<dbReference type="KEGG" id="cthi:THC_0936"/>
<comment type="similarity">
    <text evidence="2">Belongs to the UPF0111 family.</text>
</comment>
<gene>
    <name evidence="4" type="ORF">THC_0936</name>
</gene>
<reference evidence="4 5" key="1">
    <citation type="journal article" date="2016" name="Int. J. Syst. Evol. Microbiol.">
        <title>Caldimicrobium thiodismutans sp. nov., a sulfur-disproportionating bacterium isolated from a hot spring, and emended description of the genus Caldimicrobium.</title>
        <authorList>
            <person name="Kojima H."/>
            <person name="Umezawa K."/>
            <person name="Fukui M."/>
        </authorList>
    </citation>
    <scope>NUCLEOTIDE SEQUENCE [LARGE SCALE GENOMIC DNA]</scope>
    <source>
        <strain evidence="4 5">TF1</strain>
    </source>
</reference>
<evidence type="ECO:0000313" key="4">
    <source>
        <dbReference type="EMBL" id="BAU23321.1"/>
    </source>
</evidence>
<protein>
    <submittedName>
        <fullName evidence="4">Phosphate uptake regulator PhoU</fullName>
    </submittedName>
</protein>
<evidence type="ECO:0000256" key="1">
    <source>
        <dbReference type="ARBA" id="ARBA00008107"/>
    </source>
</evidence>
<dbReference type="GO" id="GO:0045936">
    <property type="term" value="P:negative regulation of phosphate metabolic process"/>
    <property type="evidence" value="ECO:0007669"/>
    <property type="project" value="InterPro"/>
</dbReference>
<dbReference type="GO" id="GO:0030643">
    <property type="term" value="P:intracellular phosphate ion homeostasis"/>
    <property type="evidence" value="ECO:0007669"/>
    <property type="project" value="InterPro"/>
</dbReference>
<dbReference type="EMBL" id="AP014945">
    <property type="protein sequence ID" value="BAU23321.1"/>
    <property type="molecule type" value="Genomic_DNA"/>
</dbReference>
<dbReference type="InterPro" id="IPR028366">
    <property type="entry name" value="PhoU"/>
</dbReference>
<organism evidence="4 5">
    <name type="scientific">Caldimicrobium thiodismutans</name>
    <dbReference type="NCBI Taxonomy" id="1653476"/>
    <lineage>
        <taxon>Bacteria</taxon>
        <taxon>Pseudomonadati</taxon>
        <taxon>Thermodesulfobacteriota</taxon>
        <taxon>Thermodesulfobacteria</taxon>
        <taxon>Thermodesulfobacteriales</taxon>
        <taxon>Thermodesulfobacteriaceae</taxon>
        <taxon>Caldimicrobium</taxon>
    </lineage>
</organism>
<proteinExistence type="inferred from homology"/>
<dbReference type="InterPro" id="IPR018445">
    <property type="entry name" value="Put_Phosphate_transp_reg"/>
</dbReference>
<dbReference type="Pfam" id="PF01895">
    <property type="entry name" value="PhoU"/>
    <property type="match status" value="2"/>
</dbReference>
<accession>A0A0U5AZY7</accession>
<sequence>MVRIALNRELQILHSLLYEMAKVVDEMVRGVIFSYQKRDRLRAEEIIKLDDQVDHYEHLINITALEIFALQQPVARDLRRVISVLEIAKNLERTADQAVNIAEMILEFEEEGELIEKKCGVEISPMARESLSMLEDAMKAYLEENKDSAMRVLARDDLVDAMKEELRQKLEACLNNGLIGGRCLLNYFVIVENLERIADLACNIAEAVIFVIEGQFMRGLKEKKPTLEVAPALEESLTFQLMKRHLRLIKECLDRLHPALSAYFEEDMEKVEEIDLHIRDIEREADKIKTSIRSHLPKGLILPVEKFELFLYLKEQDSLADLAEELLNLFMYHQIKISEALKEEFLKLLEQSLEAVSPLEEIVVKTLGYLTNWREEDRERAKELIRKVRETQFITEERTHKLKLRLYREIDNLKDLLHGERILDVIAKISSRAENTVDLLRAMLAR</sequence>
<dbReference type="Gene3D" id="1.20.58.220">
    <property type="entry name" value="Phosphate transport system protein phou homolog 2, domain 2"/>
    <property type="match status" value="3"/>
</dbReference>
<dbReference type="STRING" id="1653476.THC_0936"/>
<dbReference type="Proteomes" id="UP000068196">
    <property type="component" value="Chromosome"/>
</dbReference>
<keyword evidence="5" id="KW-1185">Reference proteome</keyword>
<evidence type="ECO:0000256" key="2">
    <source>
        <dbReference type="ARBA" id="ARBA00008591"/>
    </source>
</evidence>
<evidence type="ECO:0000259" key="3">
    <source>
        <dbReference type="Pfam" id="PF01895"/>
    </source>
</evidence>
<reference evidence="5" key="2">
    <citation type="journal article" date="2016" name="Int. J. Syst. Evol. Microbiol.">
        <title>Caldimicrobium thiodismutans sp. nov., a sulfur-disproportionating bacterium isolated from a hot spring.</title>
        <authorList>
            <person name="Kojima H."/>
            <person name="Umezawa K."/>
            <person name="Fukui M."/>
        </authorList>
    </citation>
    <scope>NUCLEOTIDE SEQUENCE [LARGE SCALE GENOMIC DNA]</scope>
    <source>
        <strain evidence="5">TF1</strain>
    </source>
</reference>
<comment type="similarity">
    <text evidence="1">Belongs to the PhoU family.</text>
</comment>
<dbReference type="PANTHER" id="PTHR42930:SF3">
    <property type="entry name" value="PHOSPHATE-SPECIFIC TRANSPORT SYSTEM ACCESSORY PROTEIN PHOU"/>
    <property type="match status" value="1"/>
</dbReference>
<name>A0A0U5AZY7_9BACT</name>
<feature type="domain" description="PhoU" evidence="3">
    <location>
        <begin position="18"/>
        <end position="104"/>
    </location>
</feature>
<dbReference type="SUPFAM" id="SSF109755">
    <property type="entry name" value="PhoU-like"/>
    <property type="match status" value="2"/>
</dbReference>
<dbReference type="PATRIC" id="fig|1653476.3.peg.973"/>